<comment type="caution">
    <text evidence="2">The sequence shown here is derived from an EMBL/GenBank/DDBJ whole genome shotgun (WGS) entry which is preliminary data.</text>
</comment>
<proteinExistence type="predicted"/>
<keyword evidence="3" id="KW-1185">Reference proteome</keyword>
<evidence type="ECO:0000313" key="3">
    <source>
        <dbReference type="Proteomes" id="UP001151760"/>
    </source>
</evidence>
<evidence type="ECO:0000256" key="1">
    <source>
        <dbReference type="SAM" id="MobiDB-lite"/>
    </source>
</evidence>
<protein>
    <submittedName>
        <fullName evidence="2">Uncharacterized protein</fullName>
    </submittedName>
</protein>
<dbReference type="Proteomes" id="UP001151760">
    <property type="component" value="Unassembled WGS sequence"/>
</dbReference>
<reference evidence="2" key="1">
    <citation type="journal article" date="2022" name="Int. J. Mol. Sci.">
        <title>Draft Genome of Tanacetum Coccineum: Genomic Comparison of Closely Related Tanacetum-Family Plants.</title>
        <authorList>
            <person name="Yamashiro T."/>
            <person name="Shiraishi A."/>
            <person name="Nakayama K."/>
            <person name="Satake H."/>
        </authorList>
    </citation>
    <scope>NUCLEOTIDE SEQUENCE</scope>
</reference>
<dbReference type="EMBL" id="BQNB010011369">
    <property type="protein sequence ID" value="GJS89686.1"/>
    <property type="molecule type" value="Genomic_DNA"/>
</dbReference>
<feature type="region of interest" description="Disordered" evidence="1">
    <location>
        <begin position="245"/>
        <end position="285"/>
    </location>
</feature>
<evidence type="ECO:0000313" key="2">
    <source>
        <dbReference type="EMBL" id="GJS89686.1"/>
    </source>
</evidence>
<gene>
    <name evidence="2" type="ORF">Tco_0772322</name>
</gene>
<dbReference type="PANTHER" id="PTHR31973:SF190">
    <property type="entry name" value="MULE TRANSPOSASE DOMAIN-CONTAINING PROTEIN"/>
    <property type="match status" value="1"/>
</dbReference>
<organism evidence="2 3">
    <name type="scientific">Tanacetum coccineum</name>
    <dbReference type="NCBI Taxonomy" id="301880"/>
    <lineage>
        <taxon>Eukaryota</taxon>
        <taxon>Viridiplantae</taxon>
        <taxon>Streptophyta</taxon>
        <taxon>Embryophyta</taxon>
        <taxon>Tracheophyta</taxon>
        <taxon>Spermatophyta</taxon>
        <taxon>Magnoliopsida</taxon>
        <taxon>eudicotyledons</taxon>
        <taxon>Gunneridae</taxon>
        <taxon>Pentapetalae</taxon>
        <taxon>asterids</taxon>
        <taxon>campanulids</taxon>
        <taxon>Asterales</taxon>
        <taxon>Asteraceae</taxon>
        <taxon>Asteroideae</taxon>
        <taxon>Anthemideae</taxon>
        <taxon>Anthemidinae</taxon>
        <taxon>Tanacetum</taxon>
    </lineage>
</organism>
<sequence length="471" mass="52225">MEAPPSTVEGHHRATYRRSRIGLWAPRLRETIEAFTDEPGSIAANRTGKMLFLTWHDSRETTKKPFSTASQVIDDAMRKLSFENTELDGEAGFTDVVGSGVDSSGLSHDESFGVDDMDLNLNEPIVGRTQEPIVVAEVNTQVSNVEDVGTQVPIVEEFGTQEFSVEDVELKIIMDLPFDNIGVTNLVSGDVLEGEDVDVINADDFDSDLSNVDSTTITRRGCSRIEERNRSMRIRARCDGKVPIFTMSQGTGPSGPNRGMQARPSGSSGLTTRSKKKKNTCPNDDSQAFSSILDAHYKGDLCPWVLEIKHCTYKLLSEKIFDQVRVNPDIPVKAVQDQLQRDLEVQISMSKAFRAKAKAEKEIRGDHVLQYSMLRDYVVELQSTNPNTTVKIVVERNTDPFLPTKVFQSIYVCLGALKLGFRDCRRDLLGLDGDFMKGPFPGQVLSDVRLDSNNGIYPLAYALVEAESKSS</sequence>
<dbReference type="PANTHER" id="PTHR31973">
    <property type="entry name" value="POLYPROTEIN, PUTATIVE-RELATED"/>
    <property type="match status" value="1"/>
</dbReference>
<name>A0ABQ4ZK53_9ASTR</name>
<reference evidence="2" key="2">
    <citation type="submission" date="2022-01" db="EMBL/GenBank/DDBJ databases">
        <authorList>
            <person name="Yamashiro T."/>
            <person name="Shiraishi A."/>
            <person name="Satake H."/>
            <person name="Nakayama K."/>
        </authorList>
    </citation>
    <scope>NUCLEOTIDE SEQUENCE</scope>
</reference>
<accession>A0ABQ4ZK53</accession>